<dbReference type="CDD" id="cd01360">
    <property type="entry name" value="Adenylsuccinate_lyase_1"/>
    <property type="match status" value="1"/>
</dbReference>
<dbReference type="RefSeq" id="WP_229657498.1">
    <property type="nucleotide sequence ID" value="NZ_BMNY01000001.1"/>
</dbReference>
<comment type="function">
    <text evidence="10">Catalyzes two reactions in de novo purine nucleotide biosynthesis. Catalyzes the breakdown of 5-aminoimidazole- (N-succinylocarboxamide) ribotide (SAICAR or 2-[5-amino-1-(5-phospho-beta-D-ribosyl)imidazole-4-carboxamido]succinate) to 5-aminoimidazole-4-carboxamide ribotide (AICAR or 5-amino-1-(5-phospho-beta-D-ribosyl)imidazole-4-carboxamide) and fumarate, and of adenylosuccinate (ADS or N(6)-(1,2-dicarboxyethyl)-AMP) to adenosine monophosphate (AMP) and fumarate.</text>
</comment>
<dbReference type="GO" id="GO:0004018">
    <property type="term" value="F:N6-(1,2-dicarboxyethyl)AMP AMP-lyase (fumarate-forming) activity"/>
    <property type="evidence" value="ECO:0007669"/>
    <property type="project" value="UniProtKB-UniRule"/>
</dbReference>
<dbReference type="SUPFAM" id="SSF48557">
    <property type="entry name" value="L-aspartase-like"/>
    <property type="match status" value="1"/>
</dbReference>
<evidence type="ECO:0000256" key="8">
    <source>
        <dbReference type="ARBA" id="ARBA00023239"/>
    </source>
</evidence>
<organism evidence="14 15">
    <name type="scientific">Thermogymnomonas acidicola</name>
    <dbReference type="NCBI Taxonomy" id="399579"/>
    <lineage>
        <taxon>Archaea</taxon>
        <taxon>Methanobacteriati</taxon>
        <taxon>Thermoplasmatota</taxon>
        <taxon>Thermoplasmata</taxon>
        <taxon>Thermoplasmatales</taxon>
        <taxon>Thermogymnomonas</taxon>
    </lineage>
</organism>
<evidence type="ECO:0000256" key="10">
    <source>
        <dbReference type="ARBA" id="ARBA00025012"/>
    </source>
</evidence>
<comment type="catalytic activity">
    <reaction evidence="9">
        <text>(2S)-2-[5-amino-1-(5-phospho-beta-D-ribosyl)imidazole-4-carboxamido]succinate = 5-amino-1-(5-phospho-beta-D-ribosyl)imidazole-4-carboxamide + fumarate</text>
        <dbReference type="Rhea" id="RHEA:23920"/>
        <dbReference type="ChEBI" id="CHEBI:29806"/>
        <dbReference type="ChEBI" id="CHEBI:58443"/>
        <dbReference type="ChEBI" id="CHEBI:58475"/>
        <dbReference type="EC" id="4.3.2.2"/>
    </reaction>
    <physiologicalReaction direction="left-to-right" evidence="9">
        <dbReference type="Rhea" id="RHEA:23921"/>
    </physiologicalReaction>
</comment>
<comment type="catalytic activity">
    <reaction evidence="11">
        <text>N(6)-(1,2-dicarboxyethyl)-AMP = fumarate + AMP</text>
        <dbReference type="Rhea" id="RHEA:16853"/>
        <dbReference type="ChEBI" id="CHEBI:29806"/>
        <dbReference type="ChEBI" id="CHEBI:57567"/>
        <dbReference type="ChEBI" id="CHEBI:456215"/>
        <dbReference type="EC" id="4.3.2.2"/>
    </reaction>
    <physiologicalReaction direction="left-to-right" evidence="11">
        <dbReference type="Rhea" id="RHEA:16854"/>
    </physiologicalReaction>
</comment>
<dbReference type="GO" id="GO:0005829">
    <property type="term" value="C:cytosol"/>
    <property type="evidence" value="ECO:0007669"/>
    <property type="project" value="TreeGrafter"/>
</dbReference>
<feature type="domain" description="Adenylosuccinate lyase C-terminal" evidence="13">
    <location>
        <begin position="364"/>
        <end position="443"/>
    </location>
</feature>
<evidence type="ECO:0000256" key="2">
    <source>
        <dbReference type="ARBA" id="ARBA00004734"/>
    </source>
</evidence>
<dbReference type="InterPro" id="IPR000362">
    <property type="entry name" value="Fumarate_lyase_fam"/>
</dbReference>
<dbReference type="InterPro" id="IPR024083">
    <property type="entry name" value="Fumarase/histidase_N"/>
</dbReference>
<evidence type="ECO:0000256" key="7">
    <source>
        <dbReference type="ARBA" id="ARBA00022755"/>
    </source>
</evidence>
<protein>
    <recommendedName>
        <fullName evidence="6 12">Adenylosuccinate lyase</fullName>
        <ecNumber evidence="5 12">4.3.2.2</ecNumber>
    </recommendedName>
</protein>
<comment type="similarity">
    <text evidence="3">Belongs to the lyase 1 family. Adenylosuccinate lyase subfamily.</text>
</comment>
<dbReference type="Pfam" id="PF10397">
    <property type="entry name" value="ADSL_C"/>
    <property type="match status" value="1"/>
</dbReference>
<dbReference type="NCBIfam" id="TIGR00928">
    <property type="entry name" value="purB"/>
    <property type="match status" value="1"/>
</dbReference>
<evidence type="ECO:0000259" key="13">
    <source>
        <dbReference type="SMART" id="SM00998"/>
    </source>
</evidence>
<evidence type="ECO:0000256" key="9">
    <source>
        <dbReference type="ARBA" id="ARBA00024477"/>
    </source>
</evidence>
<evidence type="ECO:0000256" key="5">
    <source>
        <dbReference type="ARBA" id="ARBA00012339"/>
    </source>
</evidence>
<reference evidence="14" key="2">
    <citation type="submission" date="2022-09" db="EMBL/GenBank/DDBJ databases">
        <authorList>
            <person name="Sun Q."/>
            <person name="Ohkuma M."/>
        </authorList>
    </citation>
    <scope>NUCLEOTIDE SEQUENCE</scope>
    <source>
        <strain evidence="14">JCM 13583</strain>
    </source>
</reference>
<dbReference type="Pfam" id="PF00206">
    <property type="entry name" value="Lyase_1"/>
    <property type="match status" value="1"/>
</dbReference>
<dbReference type="PANTHER" id="PTHR43172:SF1">
    <property type="entry name" value="ADENYLOSUCCINATE LYASE"/>
    <property type="match status" value="1"/>
</dbReference>
<proteinExistence type="inferred from homology"/>
<dbReference type="Proteomes" id="UP000632195">
    <property type="component" value="Unassembled WGS sequence"/>
</dbReference>
<comment type="caution">
    <text evidence="14">The sequence shown here is derived from an EMBL/GenBank/DDBJ whole genome shotgun (WGS) entry which is preliminary data.</text>
</comment>
<accession>A0AA37BSA1</accession>
<dbReference type="InterPro" id="IPR019468">
    <property type="entry name" value="AdenyloSucc_lyase_C"/>
</dbReference>
<comment type="subunit">
    <text evidence="4">Homotetramer. Residues from neighboring subunits contribute catalytic and substrate-binding residues to each active site.</text>
</comment>
<sequence>MRSQMTVSPIEYRYGREETKAIFSEESRLLYMLKVEAAITRAEEEFGLVPRGTAEMVERAALSGRVTLEKVKAVEAETGHDIMALTRVLSQEAGEAGRYVHLGATSNDIIDTATALQIKDFLGIYEGEMVSFILVLSDLVQKYRSVPMLGRTHGQHASPITFGLKVAVFCSEMMRHLERLREMRKRVLVGKLLGPVGTGASLGPDALRIQERAMQILGLGVEEGATQIVGRDRYIEFLGVLSNVASSLEKFATEVRNLQRPEIGEVSEYFDESRQVGSSSMPSKRNPVSSENVASLARLVRSFIVPEFEAAVTWHERDLTNSALERFTIPYSAILSDYILHRMKSVFQRLQVNVERMEANLLSDPFVVSERLVTELTERGMPRQEAHEVVRRASMESYRTGRPLRSTLRDLGVLRYMSDEELERISDPRTFTGSAEEICDRTVSRVREMVGHEGDRD</sequence>
<dbReference type="InterPro" id="IPR008948">
    <property type="entry name" value="L-Aspartase-like"/>
</dbReference>
<dbReference type="Gene3D" id="1.20.200.10">
    <property type="entry name" value="Fumarase/aspartase (Central domain)"/>
    <property type="match status" value="1"/>
</dbReference>
<evidence type="ECO:0000256" key="12">
    <source>
        <dbReference type="NCBIfam" id="TIGR00928"/>
    </source>
</evidence>
<dbReference type="EC" id="4.3.2.2" evidence="5 12"/>
<dbReference type="AlphaFoldDB" id="A0AA37BSA1"/>
<dbReference type="GO" id="GO:0044208">
    <property type="term" value="P:'de novo' AMP biosynthetic process"/>
    <property type="evidence" value="ECO:0007669"/>
    <property type="project" value="TreeGrafter"/>
</dbReference>
<evidence type="ECO:0000256" key="6">
    <source>
        <dbReference type="ARBA" id="ARBA00017058"/>
    </source>
</evidence>
<gene>
    <name evidence="14" type="ORF">GCM10007108_10280</name>
</gene>
<comment type="pathway">
    <text evidence="1">Purine metabolism; IMP biosynthesis via de novo pathway; 5-amino-1-(5-phospho-D-ribosyl)imidazole-4-carboxamide from 5-amino-1-(5-phospho-D-ribosyl)imidazole-4-carboxylate: step 2/2.</text>
</comment>
<evidence type="ECO:0000256" key="3">
    <source>
        <dbReference type="ARBA" id="ARBA00008273"/>
    </source>
</evidence>
<keyword evidence="15" id="KW-1185">Reference proteome</keyword>
<dbReference type="Gene3D" id="1.10.40.30">
    <property type="entry name" value="Fumarase/aspartase (C-terminal domain)"/>
    <property type="match status" value="1"/>
</dbReference>
<dbReference type="GO" id="GO:0070626">
    <property type="term" value="F:(S)-2-(5-amino-1-(5-phospho-D-ribosyl)imidazole-4-carboxamido) succinate lyase (fumarate-forming) activity"/>
    <property type="evidence" value="ECO:0007669"/>
    <property type="project" value="TreeGrafter"/>
</dbReference>
<dbReference type="SMART" id="SM00998">
    <property type="entry name" value="ADSL_C"/>
    <property type="match status" value="1"/>
</dbReference>
<evidence type="ECO:0000313" key="14">
    <source>
        <dbReference type="EMBL" id="GGM74281.1"/>
    </source>
</evidence>
<name>A0AA37BSA1_9ARCH</name>
<keyword evidence="8 14" id="KW-0456">Lyase</keyword>
<dbReference type="InterPro" id="IPR004769">
    <property type="entry name" value="Pur_lyase"/>
</dbReference>
<dbReference type="PRINTS" id="PR00149">
    <property type="entry name" value="FUMRATELYASE"/>
</dbReference>
<comment type="pathway">
    <text evidence="2">Purine metabolism; AMP biosynthesis via de novo pathway; AMP from IMP: step 2/2.</text>
</comment>
<reference evidence="14" key="1">
    <citation type="journal article" date="2014" name="Int. J. Syst. Evol. Microbiol.">
        <title>Complete genome sequence of Corynebacterium casei LMG S-19264T (=DSM 44701T), isolated from a smear-ripened cheese.</title>
        <authorList>
            <consortium name="US DOE Joint Genome Institute (JGI-PGF)"/>
            <person name="Walter F."/>
            <person name="Albersmeier A."/>
            <person name="Kalinowski J."/>
            <person name="Ruckert C."/>
        </authorList>
    </citation>
    <scope>NUCLEOTIDE SEQUENCE</scope>
    <source>
        <strain evidence="14">JCM 13583</strain>
    </source>
</reference>
<dbReference type="PRINTS" id="PR00145">
    <property type="entry name" value="ARGSUCLYASE"/>
</dbReference>
<dbReference type="Gene3D" id="1.10.275.10">
    <property type="entry name" value="Fumarase/aspartase (N-terminal domain)"/>
    <property type="match status" value="1"/>
</dbReference>
<evidence type="ECO:0000313" key="15">
    <source>
        <dbReference type="Proteomes" id="UP000632195"/>
    </source>
</evidence>
<evidence type="ECO:0000256" key="1">
    <source>
        <dbReference type="ARBA" id="ARBA00004706"/>
    </source>
</evidence>
<dbReference type="InterPro" id="IPR022761">
    <property type="entry name" value="Fumarate_lyase_N"/>
</dbReference>
<dbReference type="EMBL" id="BMNY01000001">
    <property type="protein sequence ID" value="GGM74281.1"/>
    <property type="molecule type" value="Genomic_DNA"/>
</dbReference>
<evidence type="ECO:0000256" key="4">
    <source>
        <dbReference type="ARBA" id="ARBA00011668"/>
    </source>
</evidence>
<keyword evidence="7" id="KW-0658">Purine biosynthesis</keyword>
<evidence type="ECO:0000256" key="11">
    <source>
        <dbReference type="ARBA" id="ARBA00049115"/>
    </source>
</evidence>
<dbReference type="PANTHER" id="PTHR43172">
    <property type="entry name" value="ADENYLOSUCCINATE LYASE"/>
    <property type="match status" value="1"/>
</dbReference>